<comment type="catalytic activity">
    <reaction evidence="1">
        <text>ATP + protein L-histidine = ADP + protein N-phospho-L-histidine.</text>
        <dbReference type="EC" id="2.7.13.3"/>
    </reaction>
</comment>
<dbReference type="AlphaFoldDB" id="A0A402AXL5"/>
<dbReference type="GO" id="GO:0000155">
    <property type="term" value="F:phosphorelay sensor kinase activity"/>
    <property type="evidence" value="ECO:0007669"/>
    <property type="project" value="InterPro"/>
</dbReference>
<dbReference type="CDD" id="cd00082">
    <property type="entry name" value="HisKA"/>
    <property type="match status" value="1"/>
</dbReference>
<dbReference type="PANTHER" id="PTHR43547">
    <property type="entry name" value="TWO-COMPONENT HISTIDINE KINASE"/>
    <property type="match status" value="1"/>
</dbReference>
<comment type="caution">
    <text evidence="7">The sequence shown here is derived from an EMBL/GenBank/DDBJ whole genome shotgun (WGS) entry which is preliminary data.</text>
</comment>
<keyword evidence="3" id="KW-0597">Phosphoprotein</keyword>
<evidence type="ECO:0000313" key="7">
    <source>
        <dbReference type="EMBL" id="GCE23809.1"/>
    </source>
</evidence>
<evidence type="ECO:0000256" key="5">
    <source>
        <dbReference type="ARBA" id="ARBA00023012"/>
    </source>
</evidence>
<dbReference type="RefSeq" id="WP_161977968.1">
    <property type="nucleotide sequence ID" value="NZ_BIFS01000002.1"/>
</dbReference>
<dbReference type="InterPro" id="IPR003661">
    <property type="entry name" value="HisK_dim/P_dom"/>
</dbReference>
<reference evidence="8" key="1">
    <citation type="submission" date="2018-12" db="EMBL/GenBank/DDBJ databases">
        <title>Tengunoibacter tsumagoiensis gen. nov., sp. nov., Dictyobacter kobayashii sp. nov., D. alpinus sp. nov., and D. joshuensis sp. nov. and description of Dictyobacteraceae fam. nov. within the order Ktedonobacterales isolated from Tengu-no-mugimeshi.</title>
        <authorList>
            <person name="Wang C.M."/>
            <person name="Zheng Y."/>
            <person name="Sakai Y."/>
            <person name="Toyoda A."/>
            <person name="Minakuchi Y."/>
            <person name="Abe K."/>
            <person name="Yokota A."/>
            <person name="Yabe S."/>
        </authorList>
    </citation>
    <scope>NUCLEOTIDE SEQUENCE [LARGE SCALE GENOMIC DNA]</scope>
    <source>
        <strain evidence="8">Uno11</strain>
    </source>
</reference>
<dbReference type="Pfam" id="PF02518">
    <property type="entry name" value="HATPase_c"/>
    <property type="match status" value="1"/>
</dbReference>
<dbReference type="PANTHER" id="PTHR43547:SF2">
    <property type="entry name" value="HYBRID SIGNAL TRANSDUCTION HISTIDINE KINASE C"/>
    <property type="match status" value="1"/>
</dbReference>
<proteinExistence type="predicted"/>
<dbReference type="SUPFAM" id="SSF55874">
    <property type="entry name" value="ATPase domain of HSP90 chaperone/DNA topoisomerase II/histidine kinase"/>
    <property type="match status" value="1"/>
</dbReference>
<organism evidence="7 8">
    <name type="scientific">Dictyobacter kobayashii</name>
    <dbReference type="NCBI Taxonomy" id="2014872"/>
    <lineage>
        <taxon>Bacteria</taxon>
        <taxon>Bacillati</taxon>
        <taxon>Chloroflexota</taxon>
        <taxon>Ktedonobacteria</taxon>
        <taxon>Ktedonobacterales</taxon>
        <taxon>Dictyobacteraceae</taxon>
        <taxon>Dictyobacter</taxon>
    </lineage>
</organism>
<dbReference type="EMBL" id="BIFS01000002">
    <property type="protein sequence ID" value="GCE23809.1"/>
    <property type="molecule type" value="Genomic_DNA"/>
</dbReference>
<evidence type="ECO:0000256" key="3">
    <source>
        <dbReference type="ARBA" id="ARBA00022553"/>
    </source>
</evidence>
<keyword evidence="4" id="KW-0418">Kinase</keyword>
<dbReference type="EC" id="2.7.13.3" evidence="2"/>
<evidence type="ECO:0000313" key="8">
    <source>
        <dbReference type="Proteomes" id="UP000287188"/>
    </source>
</evidence>
<evidence type="ECO:0000256" key="2">
    <source>
        <dbReference type="ARBA" id="ARBA00012438"/>
    </source>
</evidence>
<sequence>MTDHHKENRQPASGSAQFLDTELLATLSHELRSPLAIIKGYVTTLLRYDQMIEQNERIDFLRAIDEGSDRLTNSIDRLMDLAMIESGALVLNPVMSSLPYLLRTAISKYGSDRQFNVNYTSCSGLPLTDDILLQVDQTHMLTVFMNIIDNAVKYSTIDSAIDILITPLCTEEEKQHLPATIQADIDISNIITISIRNYGEGILEDNLEQIFGRFQRLEFGLSRDVNGLGLGLTISRYLVELHHGSMWIESQVGVSTTVHILLPINTQHLSKD</sequence>
<dbReference type="InterPro" id="IPR004358">
    <property type="entry name" value="Sig_transdc_His_kin-like_C"/>
</dbReference>
<evidence type="ECO:0000256" key="4">
    <source>
        <dbReference type="ARBA" id="ARBA00022777"/>
    </source>
</evidence>
<gene>
    <name evidence="7" type="ORF">KDK_76090</name>
</gene>
<dbReference type="PROSITE" id="PS50109">
    <property type="entry name" value="HIS_KIN"/>
    <property type="match status" value="1"/>
</dbReference>
<evidence type="ECO:0000256" key="1">
    <source>
        <dbReference type="ARBA" id="ARBA00000085"/>
    </source>
</evidence>
<dbReference type="InterPro" id="IPR003594">
    <property type="entry name" value="HATPase_dom"/>
</dbReference>
<evidence type="ECO:0000259" key="6">
    <source>
        <dbReference type="PROSITE" id="PS50109"/>
    </source>
</evidence>
<dbReference type="Gene3D" id="3.30.565.10">
    <property type="entry name" value="Histidine kinase-like ATPase, C-terminal domain"/>
    <property type="match status" value="1"/>
</dbReference>
<accession>A0A402AXL5</accession>
<name>A0A402AXL5_9CHLR</name>
<dbReference type="Pfam" id="PF00512">
    <property type="entry name" value="HisKA"/>
    <property type="match status" value="1"/>
</dbReference>
<keyword evidence="8" id="KW-1185">Reference proteome</keyword>
<dbReference type="Proteomes" id="UP000287188">
    <property type="component" value="Unassembled WGS sequence"/>
</dbReference>
<feature type="domain" description="Histidine kinase" evidence="6">
    <location>
        <begin position="26"/>
        <end position="266"/>
    </location>
</feature>
<dbReference type="InterPro" id="IPR036890">
    <property type="entry name" value="HATPase_C_sf"/>
</dbReference>
<keyword evidence="4" id="KW-0808">Transferase</keyword>
<keyword evidence="5" id="KW-0902">Two-component regulatory system</keyword>
<protein>
    <recommendedName>
        <fullName evidence="2">histidine kinase</fullName>
        <ecNumber evidence="2">2.7.13.3</ecNumber>
    </recommendedName>
</protein>
<dbReference type="InterPro" id="IPR005467">
    <property type="entry name" value="His_kinase_dom"/>
</dbReference>
<dbReference type="Gene3D" id="1.10.287.130">
    <property type="match status" value="1"/>
</dbReference>
<dbReference type="SMART" id="SM00388">
    <property type="entry name" value="HisKA"/>
    <property type="match status" value="1"/>
</dbReference>
<dbReference type="SUPFAM" id="SSF47384">
    <property type="entry name" value="Homodimeric domain of signal transducing histidine kinase"/>
    <property type="match status" value="1"/>
</dbReference>
<dbReference type="PRINTS" id="PR00344">
    <property type="entry name" value="BCTRLSENSOR"/>
</dbReference>
<dbReference type="SMART" id="SM00387">
    <property type="entry name" value="HATPase_c"/>
    <property type="match status" value="1"/>
</dbReference>
<dbReference type="InterPro" id="IPR036097">
    <property type="entry name" value="HisK_dim/P_sf"/>
</dbReference>